<proteinExistence type="inferred from homology"/>
<feature type="repeat" description="PPR" evidence="3">
    <location>
        <begin position="180"/>
        <end position="214"/>
    </location>
</feature>
<evidence type="ECO:0000256" key="2">
    <source>
        <dbReference type="PROSITE-ProRule" id="PRU00339"/>
    </source>
</evidence>
<dbReference type="PANTHER" id="PTHR45717:SF10">
    <property type="entry name" value="OS10G0501000 PROTEIN"/>
    <property type="match status" value="1"/>
</dbReference>
<reference evidence="4" key="2">
    <citation type="submission" date="2021-02" db="EMBL/GenBank/DDBJ databases">
        <authorList>
            <person name="Kimball J.A."/>
            <person name="Haas M.W."/>
            <person name="Macchietto M."/>
            <person name="Kono T."/>
            <person name="Duquette J."/>
            <person name="Shao M."/>
        </authorList>
    </citation>
    <scope>NUCLEOTIDE SEQUENCE</scope>
    <source>
        <tissue evidence="4">Fresh leaf tissue</tissue>
    </source>
</reference>
<evidence type="ECO:0008006" key="6">
    <source>
        <dbReference type="Google" id="ProtNLM"/>
    </source>
</evidence>
<dbReference type="InterPro" id="IPR019734">
    <property type="entry name" value="TPR_rpt"/>
</dbReference>
<evidence type="ECO:0000313" key="4">
    <source>
        <dbReference type="EMBL" id="KAG8092157.1"/>
    </source>
</evidence>
<evidence type="ECO:0000256" key="3">
    <source>
        <dbReference type="PROSITE-ProRule" id="PRU00708"/>
    </source>
</evidence>
<evidence type="ECO:0000256" key="1">
    <source>
        <dbReference type="ARBA" id="ARBA00007626"/>
    </source>
</evidence>
<name>A0A8J6BPD3_ZIZPA</name>
<comment type="caution">
    <text evidence="4">The sequence shown here is derived from an EMBL/GenBank/DDBJ whole genome shotgun (WGS) entry which is preliminary data.</text>
</comment>
<feature type="repeat" description="TPR" evidence="2">
    <location>
        <begin position="393"/>
        <end position="426"/>
    </location>
</feature>
<dbReference type="InterPro" id="IPR002885">
    <property type="entry name" value="PPR_rpt"/>
</dbReference>
<evidence type="ECO:0000313" key="5">
    <source>
        <dbReference type="Proteomes" id="UP000729402"/>
    </source>
</evidence>
<dbReference type="PROSITE" id="PS51375">
    <property type="entry name" value="PPR"/>
    <property type="match status" value="2"/>
</dbReference>
<dbReference type="OrthoDB" id="1890565at2759"/>
<gene>
    <name evidence="4" type="ORF">GUJ93_ZPchr0012g19191</name>
</gene>
<feature type="repeat" description="PPR" evidence="3">
    <location>
        <begin position="357"/>
        <end position="391"/>
    </location>
</feature>
<accession>A0A8J6BPD3</accession>
<dbReference type="FunFam" id="1.25.40.10:FF:001433">
    <property type="entry name" value="Os10g0501200 protein"/>
    <property type="match status" value="1"/>
</dbReference>
<dbReference type="EMBL" id="JAAALK010000080">
    <property type="protein sequence ID" value="KAG8092157.1"/>
    <property type="molecule type" value="Genomic_DNA"/>
</dbReference>
<dbReference type="AlphaFoldDB" id="A0A8J6BPD3"/>
<comment type="similarity">
    <text evidence="1">Belongs to the PPR family. P subfamily.</text>
</comment>
<dbReference type="PROSITE" id="PS50005">
    <property type="entry name" value="TPR"/>
    <property type="match status" value="1"/>
</dbReference>
<dbReference type="Pfam" id="PF13041">
    <property type="entry name" value="PPR_2"/>
    <property type="match status" value="1"/>
</dbReference>
<organism evidence="4 5">
    <name type="scientific">Zizania palustris</name>
    <name type="common">Northern wild rice</name>
    <dbReference type="NCBI Taxonomy" id="103762"/>
    <lineage>
        <taxon>Eukaryota</taxon>
        <taxon>Viridiplantae</taxon>
        <taxon>Streptophyta</taxon>
        <taxon>Embryophyta</taxon>
        <taxon>Tracheophyta</taxon>
        <taxon>Spermatophyta</taxon>
        <taxon>Magnoliopsida</taxon>
        <taxon>Liliopsida</taxon>
        <taxon>Poales</taxon>
        <taxon>Poaceae</taxon>
        <taxon>BOP clade</taxon>
        <taxon>Oryzoideae</taxon>
        <taxon>Oryzeae</taxon>
        <taxon>Zizaniinae</taxon>
        <taxon>Zizania</taxon>
    </lineage>
</organism>
<reference evidence="4" key="1">
    <citation type="journal article" date="2021" name="bioRxiv">
        <title>Whole Genome Assembly and Annotation of Northern Wild Rice, Zizania palustris L., Supports a Whole Genome Duplication in the Zizania Genus.</title>
        <authorList>
            <person name="Haas M."/>
            <person name="Kono T."/>
            <person name="Macchietto M."/>
            <person name="Millas R."/>
            <person name="McGilp L."/>
            <person name="Shao M."/>
            <person name="Duquette J."/>
            <person name="Hirsch C.N."/>
            <person name="Kimball J."/>
        </authorList>
    </citation>
    <scope>NUCLEOTIDE SEQUENCE</scope>
    <source>
        <tissue evidence="4">Fresh leaf tissue</tissue>
    </source>
</reference>
<keyword evidence="2" id="KW-0802">TPR repeat</keyword>
<protein>
    <recommendedName>
        <fullName evidence="6">Pentacotripeptide-repeat region of PRORP domain-containing protein</fullName>
    </recommendedName>
</protein>
<dbReference type="PANTHER" id="PTHR45717">
    <property type="entry name" value="OS12G0527900 PROTEIN"/>
    <property type="match status" value="1"/>
</dbReference>
<dbReference type="Pfam" id="PF01535">
    <property type="entry name" value="PPR"/>
    <property type="match status" value="2"/>
</dbReference>
<dbReference type="Proteomes" id="UP000729402">
    <property type="component" value="Unassembled WGS sequence"/>
</dbReference>
<keyword evidence="5" id="KW-1185">Reference proteome</keyword>
<dbReference type="NCBIfam" id="TIGR00756">
    <property type="entry name" value="PPR"/>
    <property type="match status" value="3"/>
</dbReference>
<dbReference type="GO" id="GO:0005739">
    <property type="term" value="C:mitochondrion"/>
    <property type="evidence" value="ECO:0007669"/>
    <property type="project" value="TreeGrafter"/>
</dbReference>
<sequence length="519" mass="58491">MMYQRLLPRVVVGGGGGYGVFRRLCAAAEETVSPSPPPVWRQQGDSLYWRISAVSDPRLPLGPVLEQWSLVEGRPVEKRDIQSIIKTLCRRHRFTQALELSMWMTDRRHLHLSAGDVAYRLGLICRVHGLDRAVAYFDGVPIQLRQHQSYGALLKCYANAKCVEEAEDLFEKIRGLGVSDSYTYNVMMKFYLQMGQVEKVHSMYQAMEQSGIALDIFTTDILVSVYTAAEDIEEIEKLLEKANSHGGLMSWHAYATIAKVFMKAGFQDKALQALQESEKLINRKNGKVAYGFLLSTYADLGMNSEVDRIWDVYKSKVPASACNTMYMCRMSVLLKMNDIVGAEKAYDEWESRHVNVDFRLINLLVDAYCKDGLMEKAEALIDDFIKKGRTPLANTWYKLAAGYFKDGQASKAVDLTKKALSSATNGWIPDLTNVLMSLNYFMDQKNVDGAEEMASILHNLVPLTRDVYHGLLKTYINAGKPVSDLLDRMKKDGIEADVETDRILAGESSRYTPLHNASH</sequence>